<dbReference type="AlphaFoldDB" id="A0A5J5GQ73"/>
<accession>A0A5J5GQ73</accession>
<organism evidence="1 2">
    <name type="scientific">Histidinibacterium aquaticum</name>
    <dbReference type="NCBI Taxonomy" id="2613962"/>
    <lineage>
        <taxon>Bacteria</taxon>
        <taxon>Pseudomonadati</taxon>
        <taxon>Pseudomonadota</taxon>
        <taxon>Alphaproteobacteria</taxon>
        <taxon>Rhodobacterales</taxon>
        <taxon>Paracoccaceae</taxon>
        <taxon>Histidinibacterium</taxon>
    </lineage>
</organism>
<evidence type="ECO:0000313" key="1">
    <source>
        <dbReference type="EMBL" id="KAA9009698.1"/>
    </source>
</evidence>
<evidence type="ECO:0000313" key="2">
    <source>
        <dbReference type="Proteomes" id="UP000326554"/>
    </source>
</evidence>
<sequence length="81" mass="9286">MPDDRPHHACKLLTADQVRHLFGGVSDMSLWRWTQDSTLGFPQAIYIQRRRYWREADVLSFIERRAMASAAEGERQAGGAP</sequence>
<keyword evidence="2" id="KW-1185">Reference proteome</keyword>
<reference evidence="1 2" key="1">
    <citation type="submission" date="2019-09" db="EMBL/GenBank/DDBJ databases">
        <authorList>
            <person name="Park J.-S."/>
            <person name="Choi H.-J."/>
        </authorList>
    </citation>
    <scope>NUCLEOTIDE SEQUENCE [LARGE SCALE GENOMIC DNA]</scope>
    <source>
        <strain evidence="1 2">176SS1-4</strain>
    </source>
</reference>
<dbReference type="Proteomes" id="UP000326554">
    <property type="component" value="Unassembled WGS sequence"/>
</dbReference>
<gene>
    <name evidence="1" type="ORF">F3S47_00020</name>
</gene>
<protein>
    <submittedName>
        <fullName evidence="1">Transcriptional regulator</fullName>
    </submittedName>
</protein>
<proteinExistence type="predicted"/>
<comment type="caution">
    <text evidence="1">The sequence shown here is derived from an EMBL/GenBank/DDBJ whole genome shotgun (WGS) entry which is preliminary data.</text>
</comment>
<name>A0A5J5GQ73_9RHOB</name>
<dbReference type="EMBL" id="VYQE01000001">
    <property type="protein sequence ID" value="KAA9009698.1"/>
    <property type="molecule type" value="Genomic_DNA"/>
</dbReference>